<gene>
    <name evidence="1" type="ORF">B0T24DRAFT_304133</name>
</gene>
<evidence type="ECO:0000313" key="1">
    <source>
        <dbReference type="EMBL" id="KAK3370995.1"/>
    </source>
</evidence>
<organism evidence="1 2">
    <name type="scientific">Lasiosphaeria ovina</name>
    <dbReference type="NCBI Taxonomy" id="92902"/>
    <lineage>
        <taxon>Eukaryota</taxon>
        <taxon>Fungi</taxon>
        <taxon>Dikarya</taxon>
        <taxon>Ascomycota</taxon>
        <taxon>Pezizomycotina</taxon>
        <taxon>Sordariomycetes</taxon>
        <taxon>Sordariomycetidae</taxon>
        <taxon>Sordariales</taxon>
        <taxon>Lasiosphaeriaceae</taxon>
        <taxon>Lasiosphaeria</taxon>
    </lineage>
</organism>
<protein>
    <submittedName>
        <fullName evidence="1">Uncharacterized protein</fullName>
    </submittedName>
</protein>
<keyword evidence="2" id="KW-1185">Reference proteome</keyword>
<dbReference type="AlphaFoldDB" id="A0AAE0N5H1"/>
<evidence type="ECO:0000313" key="2">
    <source>
        <dbReference type="Proteomes" id="UP001287356"/>
    </source>
</evidence>
<reference evidence="1" key="1">
    <citation type="journal article" date="2023" name="Mol. Phylogenet. Evol.">
        <title>Genome-scale phylogeny and comparative genomics of the fungal order Sordariales.</title>
        <authorList>
            <person name="Hensen N."/>
            <person name="Bonometti L."/>
            <person name="Westerberg I."/>
            <person name="Brannstrom I.O."/>
            <person name="Guillou S."/>
            <person name="Cros-Aarteil S."/>
            <person name="Calhoun S."/>
            <person name="Haridas S."/>
            <person name="Kuo A."/>
            <person name="Mondo S."/>
            <person name="Pangilinan J."/>
            <person name="Riley R."/>
            <person name="LaButti K."/>
            <person name="Andreopoulos B."/>
            <person name="Lipzen A."/>
            <person name="Chen C."/>
            <person name="Yan M."/>
            <person name="Daum C."/>
            <person name="Ng V."/>
            <person name="Clum A."/>
            <person name="Steindorff A."/>
            <person name="Ohm R.A."/>
            <person name="Martin F."/>
            <person name="Silar P."/>
            <person name="Natvig D.O."/>
            <person name="Lalanne C."/>
            <person name="Gautier V."/>
            <person name="Ament-Velasquez S.L."/>
            <person name="Kruys A."/>
            <person name="Hutchinson M.I."/>
            <person name="Powell A.J."/>
            <person name="Barry K."/>
            <person name="Miller A.N."/>
            <person name="Grigoriev I.V."/>
            <person name="Debuchy R."/>
            <person name="Gladieux P."/>
            <person name="Hiltunen Thoren M."/>
            <person name="Johannesson H."/>
        </authorList>
    </citation>
    <scope>NUCLEOTIDE SEQUENCE</scope>
    <source>
        <strain evidence="1">CBS 958.72</strain>
    </source>
</reference>
<accession>A0AAE0N5H1</accession>
<dbReference type="EMBL" id="JAULSN010000005">
    <property type="protein sequence ID" value="KAK3370995.1"/>
    <property type="molecule type" value="Genomic_DNA"/>
</dbReference>
<proteinExistence type="predicted"/>
<reference evidence="1" key="2">
    <citation type="submission" date="2023-06" db="EMBL/GenBank/DDBJ databases">
        <authorList>
            <consortium name="Lawrence Berkeley National Laboratory"/>
            <person name="Haridas S."/>
            <person name="Hensen N."/>
            <person name="Bonometti L."/>
            <person name="Westerberg I."/>
            <person name="Brannstrom I.O."/>
            <person name="Guillou S."/>
            <person name="Cros-Aarteil S."/>
            <person name="Calhoun S."/>
            <person name="Kuo A."/>
            <person name="Mondo S."/>
            <person name="Pangilinan J."/>
            <person name="Riley R."/>
            <person name="Labutti K."/>
            <person name="Andreopoulos B."/>
            <person name="Lipzen A."/>
            <person name="Chen C."/>
            <person name="Yanf M."/>
            <person name="Daum C."/>
            <person name="Ng V."/>
            <person name="Clum A."/>
            <person name="Steindorff A."/>
            <person name="Ohm R."/>
            <person name="Martin F."/>
            <person name="Silar P."/>
            <person name="Natvig D."/>
            <person name="Lalanne C."/>
            <person name="Gautier V."/>
            <person name="Ament-Velasquez S.L."/>
            <person name="Kruys A."/>
            <person name="Hutchinson M.I."/>
            <person name="Powell A.J."/>
            <person name="Barry K."/>
            <person name="Miller A.N."/>
            <person name="Grigoriev I.V."/>
            <person name="Debuchy R."/>
            <person name="Gladieux P."/>
            <person name="Thoren M.H."/>
            <person name="Johannesson H."/>
        </authorList>
    </citation>
    <scope>NUCLEOTIDE SEQUENCE</scope>
    <source>
        <strain evidence="1">CBS 958.72</strain>
    </source>
</reference>
<name>A0AAE0N5H1_9PEZI</name>
<sequence>MAGVVMWRLRPHGDPLLSGGCSVWERHIQSHPRRRCCSRRRYVWSRSLDATANRLGLGIATLFAFVLREVLLIWAVDGFQSAPSLTRGKSLAAGSPPCLGVVGQMADHFAGSQTSSDWMLTKIWTGTLGTWQLHFTSLHPSPRPQLVFASNSKRYPLVSLLTHAMFRMLQILVRRHCGCYQS</sequence>
<dbReference type="Proteomes" id="UP001287356">
    <property type="component" value="Unassembled WGS sequence"/>
</dbReference>
<comment type="caution">
    <text evidence="1">The sequence shown here is derived from an EMBL/GenBank/DDBJ whole genome shotgun (WGS) entry which is preliminary data.</text>
</comment>